<dbReference type="InterPro" id="IPR051172">
    <property type="entry name" value="Chlamydia_OmcB"/>
</dbReference>
<dbReference type="InterPro" id="IPR013783">
    <property type="entry name" value="Ig-like_fold"/>
</dbReference>
<dbReference type="GO" id="GO:0005201">
    <property type="term" value="F:extracellular matrix structural constituent"/>
    <property type="evidence" value="ECO:0007669"/>
    <property type="project" value="InterPro"/>
</dbReference>
<dbReference type="PANTHER" id="PTHR34819">
    <property type="entry name" value="LARGE CYSTEINE-RICH PERIPLASMIC PROTEIN OMCB"/>
    <property type="match status" value="1"/>
</dbReference>
<dbReference type="GO" id="GO:0008360">
    <property type="term" value="P:regulation of cell shape"/>
    <property type="evidence" value="ECO:0007669"/>
    <property type="project" value="UniProtKB-KW"/>
</dbReference>
<dbReference type="GO" id="GO:0042597">
    <property type="term" value="C:periplasmic space"/>
    <property type="evidence" value="ECO:0007669"/>
    <property type="project" value="UniProtKB-SubCell"/>
</dbReference>
<evidence type="ECO:0000313" key="11">
    <source>
        <dbReference type="EMBL" id="PXA03093.1"/>
    </source>
</evidence>
<comment type="subunit">
    <text evidence="2">Part of a disulfide cross-linked outer membrane complex (COMC) composed of the major outer membrane porin (MOMP), the small cysteine-rich protein (OmcA) and the large cysteine-rich periplasmic protein (OmcB).</text>
</comment>
<keyword evidence="4" id="KW-0574">Periplasm</keyword>
<evidence type="ECO:0000256" key="1">
    <source>
        <dbReference type="ARBA" id="ARBA00004418"/>
    </source>
</evidence>
<accession>A0A317ZFV8</accession>
<evidence type="ECO:0000256" key="4">
    <source>
        <dbReference type="ARBA" id="ARBA00022764"/>
    </source>
</evidence>
<gene>
    <name evidence="11" type="ORF">DDZ13_13575</name>
</gene>
<evidence type="ECO:0000256" key="7">
    <source>
        <dbReference type="ARBA" id="ARBA00030804"/>
    </source>
</evidence>
<dbReference type="PRINTS" id="PR01336">
    <property type="entry name" value="CHLAMIDIAOM6"/>
</dbReference>
<dbReference type="AlphaFoldDB" id="A0A317ZFV8"/>
<keyword evidence="6" id="KW-1015">Disulfide bond</keyword>
<dbReference type="NCBIfam" id="TIGR01451">
    <property type="entry name" value="B_ant_repeat"/>
    <property type="match status" value="2"/>
</dbReference>
<dbReference type="Proteomes" id="UP000247099">
    <property type="component" value="Unassembled WGS sequence"/>
</dbReference>
<dbReference type="Gene3D" id="2.60.40.10">
    <property type="entry name" value="Immunoglobulins"/>
    <property type="match status" value="3"/>
</dbReference>
<feature type="compositionally biased region" description="Pro residues" evidence="9">
    <location>
        <begin position="85"/>
        <end position="95"/>
    </location>
</feature>
<evidence type="ECO:0000256" key="6">
    <source>
        <dbReference type="ARBA" id="ARBA00023157"/>
    </source>
</evidence>
<dbReference type="InterPro" id="IPR047589">
    <property type="entry name" value="DUF11_rpt"/>
</dbReference>
<evidence type="ECO:0000256" key="5">
    <source>
        <dbReference type="ARBA" id="ARBA00022960"/>
    </source>
</evidence>
<feature type="domain" description="DUF11" evidence="10">
    <location>
        <begin position="453"/>
        <end position="540"/>
    </location>
</feature>
<dbReference type="PANTHER" id="PTHR34819:SF3">
    <property type="entry name" value="CELL SURFACE PROTEIN"/>
    <property type="match status" value="1"/>
</dbReference>
<evidence type="ECO:0000256" key="3">
    <source>
        <dbReference type="ARBA" id="ARBA00022729"/>
    </source>
</evidence>
<reference evidence="11 12" key="1">
    <citation type="submission" date="2018-05" db="EMBL/GenBank/DDBJ databases">
        <title>Coraliomargarita sinensis sp. nov., isolated from a marine solar saltern.</title>
        <authorList>
            <person name="Zhou L.Y."/>
        </authorList>
    </citation>
    <scope>NUCLEOTIDE SEQUENCE [LARGE SCALE GENOMIC DNA]</scope>
    <source>
        <strain evidence="11 12">WN38</strain>
    </source>
</reference>
<evidence type="ECO:0000259" key="10">
    <source>
        <dbReference type="Pfam" id="PF01345"/>
    </source>
</evidence>
<dbReference type="Pfam" id="PF01345">
    <property type="entry name" value="DUF11"/>
    <property type="match status" value="4"/>
</dbReference>
<keyword evidence="3" id="KW-0732">Signal</keyword>
<sequence length="555" mass="58725">MIGFISPVTKVNQLHHNEHMNIMKKFLGATVMVGMFAVSGFQLHADPDPGKNFTVSDSPDTTVFNLKVPSNNRHINDFRGQPKAEPAPAPAPAPAPKADCDPGVVTDYVDQYLVRLEKSAPAMVSLNENYDYNYTVTAKDKVKKVVVEEQIPAGTTYVSSDPEADVSGSNVTWTLYNLEKGDNVALKLTVKPTQVADLSSCATITAYPEACTTTSVGVPELAIVKTTPNEQVLLGAGVPWNITVTNTGNFCAYDVVVTDTLPNGVTHASGEKVLTTELGTLAPGESRDITVNTEAAATGEHCNVAVVDSSNAGSAKDDACVVVVEAGLDVTKEGTPMQFVGKKASYTIKVTNTGDVPLTDVVVTDTVPSQNELLAAPGAQINGNTATWTTNLGAGESKSFELTVRGKQGGTYCNQVSASSAEYGLSGSDEACTEWRGYPALLIEVIDTEDPLLEGEQTTYVVQITNQGTAQDTNVTLDVALPGELKVISASGDTKGTISGNKVSFAAYPVLKAKEIIEFRVVAEAVSEGDARFKAQMDSDLLRSPVPEEEATQVY</sequence>
<evidence type="ECO:0000256" key="9">
    <source>
        <dbReference type="SAM" id="MobiDB-lite"/>
    </source>
</evidence>
<evidence type="ECO:0000256" key="2">
    <source>
        <dbReference type="ARBA" id="ARBA00011136"/>
    </source>
</evidence>
<proteinExistence type="predicted"/>
<comment type="caution">
    <text evidence="11">The sequence shown here is derived from an EMBL/GenBank/DDBJ whole genome shotgun (WGS) entry which is preliminary data.</text>
</comment>
<comment type="subcellular location">
    <subcellularLocation>
        <location evidence="1">Periplasm</location>
    </subcellularLocation>
</comment>
<dbReference type="InterPro" id="IPR003506">
    <property type="entry name" value="Chlam_OMP6"/>
</dbReference>
<feature type="region of interest" description="Disordered" evidence="9">
    <location>
        <begin position="74"/>
        <end position="100"/>
    </location>
</feature>
<dbReference type="EMBL" id="QHJQ01000012">
    <property type="protein sequence ID" value="PXA03093.1"/>
    <property type="molecule type" value="Genomic_DNA"/>
</dbReference>
<keyword evidence="5" id="KW-0133">Cell shape</keyword>
<keyword evidence="12" id="KW-1185">Reference proteome</keyword>
<evidence type="ECO:0000256" key="8">
    <source>
        <dbReference type="ARBA" id="ARBA00033131"/>
    </source>
</evidence>
<protein>
    <recommendedName>
        <fullName evidence="7">60 kDa outer membrane protein</fullName>
    </recommendedName>
    <alternativeName>
        <fullName evidence="8">Cysteine-rich outer membrane protein</fullName>
    </alternativeName>
</protein>
<organism evidence="11 12">
    <name type="scientific">Coraliomargarita sinensis</name>
    <dbReference type="NCBI Taxonomy" id="2174842"/>
    <lineage>
        <taxon>Bacteria</taxon>
        <taxon>Pseudomonadati</taxon>
        <taxon>Verrucomicrobiota</taxon>
        <taxon>Opitutia</taxon>
        <taxon>Puniceicoccales</taxon>
        <taxon>Coraliomargaritaceae</taxon>
        <taxon>Coraliomargarita</taxon>
    </lineage>
</organism>
<evidence type="ECO:0000313" key="12">
    <source>
        <dbReference type="Proteomes" id="UP000247099"/>
    </source>
</evidence>
<dbReference type="InParanoid" id="A0A317ZFV8"/>
<feature type="domain" description="DUF11" evidence="10">
    <location>
        <begin position="119"/>
        <end position="206"/>
    </location>
</feature>
<name>A0A317ZFV8_9BACT</name>
<feature type="domain" description="DUF11" evidence="10">
    <location>
        <begin position="221"/>
        <end position="311"/>
    </location>
</feature>
<feature type="domain" description="DUF11" evidence="10">
    <location>
        <begin position="328"/>
        <end position="422"/>
    </location>
</feature>
<dbReference type="InterPro" id="IPR001434">
    <property type="entry name" value="OmcB-like_DUF11"/>
</dbReference>